<proteinExistence type="predicted"/>
<gene>
    <name evidence="1" type="ORF">L798_04052</name>
</gene>
<dbReference type="Proteomes" id="UP000027135">
    <property type="component" value="Unassembled WGS sequence"/>
</dbReference>
<sequence>MSRLRVQVCATEATRATASLDRRLEDWTPLRPCAHADCLHCLLGCCECLWQDGGG</sequence>
<dbReference type="AlphaFoldDB" id="A0A067REM3"/>
<evidence type="ECO:0000313" key="1">
    <source>
        <dbReference type="EMBL" id="KDR21493.1"/>
    </source>
</evidence>
<name>A0A067REM3_ZOONE</name>
<protein>
    <submittedName>
        <fullName evidence="1">Uncharacterized protein</fullName>
    </submittedName>
</protein>
<dbReference type="InParanoid" id="A0A067REM3"/>
<evidence type="ECO:0000313" key="2">
    <source>
        <dbReference type="Proteomes" id="UP000027135"/>
    </source>
</evidence>
<reference evidence="1 2" key="1">
    <citation type="journal article" date="2014" name="Nat. Commun.">
        <title>Molecular traces of alternative social organization in a termite genome.</title>
        <authorList>
            <person name="Terrapon N."/>
            <person name="Li C."/>
            <person name="Robertson H.M."/>
            <person name="Ji L."/>
            <person name="Meng X."/>
            <person name="Booth W."/>
            <person name="Chen Z."/>
            <person name="Childers C.P."/>
            <person name="Glastad K.M."/>
            <person name="Gokhale K."/>
            <person name="Gowin J."/>
            <person name="Gronenberg W."/>
            <person name="Hermansen R.A."/>
            <person name="Hu H."/>
            <person name="Hunt B.G."/>
            <person name="Huylmans A.K."/>
            <person name="Khalil S.M."/>
            <person name="Mitchell R.D."/>
            <person name="Munoz-Torres M.C."/>
            <person name="Mustard J.A."/>
            <person name="Pan H."/>
            <person name="Reese J.T."/>
            <person name="Scharf M.E."/>
            <person name="Sun F."/>
            <person name="Vogel H."/>
            <person name="Xiao J."/>
            <person name="Yang W."/>
            <person name="Yang Z."/>
            <person name="Yang Z."/>
            <person name="Zhou J."/>
            <person name="Zhu J."/>
            <person name="Brent C.S."/>
            <person name="Elsik C.G."/>
            <person name="Goodisman M.A."/>
            <person name="Liberles D.A."/>
            <person name="Roe R.M."/>
            <person name="Vargo E.L."/>
            <person name="Vilcinskas A."/>
            <person name="Wang J."/>
            <person name="Bornberg-Bauer E."/>
            <person name="Korb J."/>
            <person name="Zhang G."/>
            <person name="Liebig J."/>
        </authorList>
    </citation>
    <scope>NUCLEOTIDE SEQUENCE [LARGE SCALE GENOMIC DNA]</scope>
    <source>
        <tissue evidence="1">Whole organism</tissue>
    </source>
</reference>
<organism evidence="1 2">
    <name type="scientific">Zootermopsis nevadensis</name>
    <name type="common">Dampwood termite</name>
    <dbReference type="NCBI Taxonomy" id="136037"/>
    <lineage>
        <taxon>Eukaryota</taxon>
        <taxon>Metazoa</taxon>
        <taxon>Ecdysozoa</taxon>
        <taxon>Arthropoda</taxon>
        <taxon>Hexapoda</taxon>
        <taxon>Insecta</taxon>
        <taxon>Pterygota</taxon>
        <taxon>Neoptera</taxon>
        <taxon>Polyneoptera</taxon>
        <taxon>Dictyoptera</taxon>
        <taxon>Blattodea</taxon>
        <taxon>Blattoidea</taxon>
        <taxon>Termitoidae</taxon>
        <taxon>Termopsidae</taxon>
        <taxon>Zootermopsis</taxon>
    </lineage>
</organism>
<accession>A0A067REM3</accession>
<keyword evidence="2" id="KW-1185">Reference proteome</keyword>
<dbReference type="EMBL" id="KK852551">
    <property type="protein sequence ID" value="KDR21493.1"/>
    <property type="molecule type" value="Genomic_DNA"/>
</dbReference>